<dbReference type="EMBL" id="JAPWTJ010000961">
    <property type="protein sequence ID" value="KAJ8974612.1"/>
    <property type="molecule type" value="Genomic_DNA"/>
</dbReference>
<reference evidence="7" key="1">
    <citation type="journal article" date="2023" name="Insect Mol. Biol.">
        <title>Genome sequencing provides insights into the evolution of gene families encoding plant cell wall-degrading enzymes in longhorned beetles.</title>
        <authorList>
            <person name="Shin N.R."/>
            <person name="Okamura Y."/>
            <person name="Kirsch R."/>
            <person name="Pauchet Y."/>
        </authorList>
    </citation>
    <scope>NUCLEOTIDE SEQUENCE</scope>
    <source>
        <strain evidence="7">MMC_N1</strain>
    </source>
</reference>
<keyword evidence="3" id="KW-0812">Transmembrane</keyword>
<evidence type="ECO:0000313" key="8">
    <source>
        <dbReference type="Proteomes" id="UP001162164"/>
    </source>
</evidence>
<evidence type="ECO:0000256" key="1">
    <source>
        <dbReference type="ARBA" id="ARBA00004141"/>
    </source>
</evidence>
<evidence type="ECO:0000256" key="3">
    <source>
        <dbReference type="ARBA" id="ARBA00022692"/>
    </source>
</evidence>
<protein>
    <recommendedName>
        <fullName evidence="9">Mpv17-like protein 2</fullName>
    </recommendedName>
</protein>
<evidence type="ECO:0000313" key="7">
    <source>
        <dbReference type="EMBL" id="KAJ8974612.1"/>
    </source>
</evidence>
<keyword evidence="5" id="KW-0472">Membrane</keyword>
<evidence type="ECO:0000256" key="5">
    <source>
        <dbReference type="ARBA" id="ARBA00023136"/>
    </source>
</evidence>
<dbReference type="PANTHER" id="PTHR11266">
    <property type="entry name" value="PEROXISOMAL MEMBRANE PROTEIN 2, PXMP2 MPV17"/>
    <property type="match status" value="1"/>
</dbReference>
<comment type="caution">
    <text evidence="7">The sequence shown here is derived from an EMBL/GenBank/DDBJ whole genome shotgun (WGS) entry which is preliminary data.</text>
</comment>
<dbReference type="InterPro" id="IPR007248">
    <property type="entry name" value="Mpv17_PMP22"/>
</dbReference>
<comment type="subcellular location">
    <subcellularLocation>
        <location evidence="1">Membrane</location>
        <topology evidence="1">Multi-pass membrane protein</topology>
    </subcellularLocation>
</comment>
<gene>
    <name evidence="7" type="ORF">NQ317_019357</name>
</gene>
<comment type="similarity">
    <text evidence="2 6">Belongs to the peroxisomal membrane protein PXMP2/4 family.</text>
</comment>
<dbReference type="Proteomes" id="UP001162164">
    <property type="component" value="Unassembled WGS sequence"/>
</dbReference>
<evidence type="ECO:0000256" key="2">
    <source>
        <dbReference type="ARBA" id="ARBA00006824"/>
    </source>
</evidence>
<organism evidence="7 8">
    <name type="scientific">Molorchus minor</name>
    <dbReference type="NCBI Taxonomy" id="1323400"/>
    <lineage>
        <taxon>Eukaryota</taxon>
        <taxon>Metazoa</taxon>
        <taxon>Ecdysozoa</taxon>
        <taxon>Arthropoda</taxon>
        <taxon>Hexapoda</taxon>
        <taxon>Insecta</taxon>
        <taxon>Pterygota</taxon>
        <taxon>Neoptera</taxon>
        <taxon>Endopterygota</taxon>
        <taxon>Coleoptera</taxon>
        <taxon>Polyphaga</taxon>
        <taxon>Cucujiformia</taxon>
        <taxon>Chrysomeloidea</taxon>
        <taxon>Cerambycidae</taxon>
        <taxon>Lamiinae</taxon>
        <taxon>Monochamini</taxon>
        <taxon>Molorchus</taxon>
    </lineage>
</organism>
<keyword evidence="4" id="KW-1133">Transmembrane helix</keyword>
<sequence length="205" mass="23647">MSVGLGINIVKSIKSFVMPTFGKFINKAFSDKYLLFTNVGISITLSGLGDVLEQHYEMATDQIEKWDHKRTMNMSLSGTSVGVVCHYWYKYLDKIMPGYTIKMVLKKIVVDQFIGSPICISTFFVTIGWLEGSSKQELMQEMKHKAWKLYVAEWIIWPPAQFINFYLLPTKFRVLFDNTVSLGYDVYTSHVKHDIQIDKSSKRES</sequence>
<accession>A0ABQ9JA77</accession>
<evidence type="ECO:0000256" key="6">
    <source>
        <dbReference type="RuleBase" id="RU363053"/>
    </source>
</evidence>
<evidence type="ECO:0000256" key="4">
    <source>
        <dbReference type="ARBA" id="ARBA00022989"/>
    </source>
</evidence>
<name>A0ABQ9JA77_9CUCU</name>
<proteinExistence type="inferred from homology"/>
<dbReference type="Pfam" id="PF04117">
    <property type="entry name" value="Mpv17_PMP22"/>
    <property type="match status" value="1"/>
</dbReference>
<dbReference type="PANTHER" id="PTHR11266:SF8">
    <property type="entry name" value="MPV17-LIKE PROTEIN 2"/>
    <property type="match status" value="1"/>
</dbReference>
<evidence type="ECO:0008006" key="9">
    <source>
        <dbReference type="Google" id="ProtNLM"/>
    </source>
</evidence>
<keyword evidence="8" id="KW-1185">Reference proteome</keyword>